<name>A0ACC2EDU5_DIPCM</name>
<protein>
    <submittedName>
        <fullName evidence="1">Uncharacterized protein</fullName>
    </submittedName>
</protein>
<evidence type="ECO:0000313" key="1">
    <source>
        <dbReference type="EMBL" id="KAJ7564535.1"/>
    </source>
</evidence>
<reference evidence="2" key="1">
    <citation type="journal article" date="2024" name="Proc. Natl. Acad. Sci. U.S.A.">
        <title>Extraordinary preservation of gene collinearity over three hundred million years revealed in homosporous lycophytes.</title>
        <authorList>
            <person name="Li C."/>
            <person name="Wickell D."/>
            <person name="Kuo L.Y."/>
            <person name="Chen X."/>
            <person name="Nie B."/>
            <person name="Liao X."/>
            <person name="Peng D."/>
            <person name="Ji J."/>
            <person name="Jenkins J."/>
            <person name="Williams M."/>
            <person name="Shu S."/>
            <person name="Plott C."/>
            <person name="Barry K."/>
            <person name="Rajasekar S."/>
            <person name="Grimwood J."/>
            <person name="Han X."/>
            <person name="Sun S."/>
            <person name="Hou Z."/>
            <person name="He W."/>
            <person name="Dai G."/>
            <person name="Sun C."/>
            <person name="Schmutz J."/>
            <person name="Leebens-Mack J.H."/>
            <person name="Li F.W."/>
            <person name="Wang L."/>
        </authorList>
    </citation>
    <scope>NUCLEOTIDE SEQUENCE [LARGE SCALE GENOMIC DNA]</scope>
    <source>
        <strain evidence="2">cv. PW_Plant_1</strain>
    </source>
</reference>
<organism evidence="1 2">
    <name type="scientific">Diphasiastrum complanatum</name>
    <name type="common">Issler's clubmoss</name>
    <name type="synonym">Lycopodium complanatum</name>
    <dbReference type="NCBI Taxonomy" id="34168"/>
    <lineage>
        <taxon>Eukaryota</taxon>
        <taxon>Viridiplantae</taxon>
        <taxon>Streptophyta</taxon>
        <taxon>Embryophyta</taxon>
        <taxon>Tracheophyta</taxon>
        <taxon>Lycopodiopsida</taxon>
        <taxon>Lycopodiales</taxon>
        <taxon>Lycopodiaceae</taxon>
        <taxon>Lycopodioideae</taxon>
        <taxon>Diphasiastrum</taxon>
    </lineage>
</organism>
<gene>
    <name evidence="1" type="ORF">O6H91_02G021300</name>
</gene>
<dbReference type="Proteomes" id="UP001162992">
    <property type="component" value="Chromosome 2"/>
</dbReference>
<proteinExistence type="predicted"/>
<accession>A0ACC2EDU5</accession>
<comment type="caution">
    <text evidence="1">The sequence shown here is derived from an EMBL/GenBank/DDBJ whole genome shotgun (WGS) entry which is preliminary data.</text>
</comment>
<sequence length="237" mass="25085">MNNSNGSSSGTNSTGAPCGACKFLRRKCVKGCIFAPFFGSDQGAARFAAVHKIFGASNVSKLLHQIPSLKQRCDAVLTISYEAQARLSDPVYGCVATIFTLQQQVVSLQAELAIVQAQLASRLATAALQQQQQHYTGGISPSTFESPMANSAAISNAMSLVHSGSSGNGGGIYNRVKEETANFHGALHSFDLCMSPPLDPELSTSNHIDAALHKGSRSLNEDSEEFQALAHALLSRK</sequence>
<keyword evidence="2" id="KW-1185">Reference proteome</keyword>
<dbReference type="EMBL" id="CM055093">
    <property type="protein sequence ID" value="KAJ7564535.1"/>
    <property type="molecule type" value="Genomic_DNA"/>
</dbReference>
<evidence type="ECO:0000313" key="2">
    <source>
        <dbReference type="Proteomes" id="UP001162992"/>
    </source>
</evidence>